<keyword evidence="3" id="KW-1185">Reference proteome</keyword>
<feature type="compositionally biased region" description="Polar residues" evidence="1">
    <location>
        <begin position="64"/>
        <end position="94"/>
    </location>
</feature>
<dbReference type="EMBL" id="LNIX01000014">
    <property type="protein sequence ID" value="OXA47014.1"/>
    <property type="molecule type" value="Genomic_DNA"/>
</dbReference>
<name>A0A226DQ92_FOLCA</name>
<evidence type="ECO:0000256" key="1">
    <source>
        <dbReference type="SAM" id="MobiDB-lite"/>
    </source>
</evidence>
<reference evidence="2 3" key="1">
    <citation type="submission" date="2015-12" db="EMBL/GenBank/DDBJ databases">
        <title>The genome of Folsomia candida.</title>
        <authorList>
            <person name="Faddeeva A."/>
            <person name="Derks M.F."/>
            <person name="Anvar Y."/>
            <person name="Smit S."/>
            <person name="Van Straalen N."/>
            <person name="Roelofs D."/>
        </authorList>
    </citation>
    <scope>NUCLEOTIDE SEQUENCE [LARGE SCALE GENOMIC DNA]</scope>
    <source>
        <strain evidence="2 3">VU population</strain>
        <tissue evidence="2">Whole body</tissue>
    </source>
</reference>
<proteinExistence type="predicted"/>
<evidence type="ECO:0000313" key="3">
    <source>
        <dbReference type="Proteomes" id="UP000198287"/>
    </source>
</evidence>
<evidence type="ECO:0000313" key="2">
    <source>
        <dbReference type="EMBL" id="OXA47014.1"/>
    </source>
</evidence>
<dbReference type="AlphaFoldDB" id="A0A226DQ92"/>
<accession>A0A226DQ92</accession>
<feature type="compositionally biased region" description="Low complexity" evidence="1">
    <location>
        <begin position="52"/>
        <end position="63"/>
    </location>
</feature>
<protein>
    <submittedName>
        <fullName evidence="2">Uncharacterized protein</fullName>
    </submittedName>
</protein>
<feature type="region of interest" description="Disordered" evidence="1">
    <location>
        <begin position="1"/>
        <end position="95"/>
    </location>
</feature>
<sequence length="346" mass="39051">MAHLKPSLSGKARPPPLPSQLKGSSSNRFMSVSAMVTPSINKTTRTPKNPASVSLSVPRSVRSNASPSLQQNSNSSGNANFQTPGGSAGPQQKKQITEEQLLRREYTLYLQAGVMNMLTKKMAEMNNKVDLEKVGQAGCSNEVENVLNIRNYLIQQNTWLEMVDCLMKTNKMTDIFLELKHQFSEDKTRTLNGMRISLENRFNKIWLGLEDTRQGQTRFPPFPSSFSSTNNNLPKRIRAITNEDLQSLAERVKVYISKVDEDDDEKIWRDKNPQFIVNFIDALTQLVQDHDVITSNNKEGDQDVETNVDAMSSMISSQTVAKQRNKQNKPNNQKSAYEAKYLLEDC</sequence>
<organism evidence="2 3">
    <name type="scientific">Folsomia candida</name>
    <name type="common">Springtail</name>
    <dbReference type="NCBI Taxonomy" id="158441"/>
    <lineage>
        <taxon>Eukaryota</taxon>
        <taxon>Metazoa</taxon>
        <taxon>Ecdysozoa</taxon>
        <taxon>Arthropoda</taxon>
        <taxon>Hexapoda</taxon>
        <taxon>Collembola</taxon>
        <taxon>Entomobryomorpha</taxon>
        <taxon>Isotomoidea</taxon>
        <taxon>Isotomidae</taxon>
        <taxon>Proisotominae</taxon>
        <taxon>Folsomia</taxon>
    </lineage>
</organism>
<feature type="compositionally biased region" description="Polar residues" evidence="1">
    <location>
        <begin position="21"/>
        <end position="51"/>
    </location>
</feature>
<gene>
    <name evidence="2" type="ORF">Fcan01_18330</name>
</gene>
<comment type="caution">
    <text evidence="2">The sequence shown here is derived from an EMBL/GenBank/DDBJ whole genome shotgun (WGS) entry which is preliminary data.</text>
</comment>
<dbReference type="Proteomes" id="UP000198287">
    <property type="component" value="Unassembled WGS sequence"/>
</dbReference>